<feature type="region of interest" description="Disordered" evidence="1">
    <location>
        <begin position="120"/>
        <end position="145"/>
    </location>
</feature>
<dbReference type="GeneID" id="100905295"/>
<dbReference type="PANTHER" id="PTHR46603">
    <property type="entry name" value="ABSCISSION/NOCUT CHECKPOINT REGULATOR"/>
    <property type="match status" value="1"/>
</dbReference>
<dbReference type="AlphaFoldDB" id="A0AAJ6QUX2"/>
<dbReference type="SUPFAM" id="SSF57903">
    <property type="entry name" value="FYVE/PHD zinc finger"/>
    <property type="match status" value="1"/>
</dbReference>
<feature type="region of interest" description="Disordered" evidence="1">
    <location>
        <begin position="77"/>
        <end position="107"/>
    </location>
</feature>
<keyword evidence="2" id="KW-1185">Reference proteome</keyword>
<evidence type="ECO:0000313" key="3">
    <source>
        <dbReference type="RefSeq" id="XP_003746624.2"/>
    </source>
</evidence>
<dbReference type="SUPFAM" id="SSF57845">
    <property type="entry name" value="B-box zinc-binding domain"/>
    <property type="match status" value="1"/>
</dbReference>
<dbReference type="KEGG" id="goe:100905295"/>
<sequence length="292" mass="32072">MSCVACGQKFGALNRARACSWCNRELCSSCVKYKMSSKPSCGKCYTNSQQPKSEVNSVGIDIRPKALRDLQAARLKRSAAESAANPTAPARVHVGGEDQAHSAGSSINDEDIARRLALLRGQPTSVEPPRSSLTLSNPPKSMQEQEDDLLRATMSTLDLQRKTSAESYIEKRLEDLRRDCPVDLGPRPRELVTGVARDLSTSELMEKILREAQLEVKTGEVASGSCEIASGIPDVPDISDLDELPWCVICNSDATIRCVSCDNDLYCRRCFKECHDKDDEHITKAFTKTSSD</sequence>
<feature type="compositionally biased region" description="Polar residues" evidence="1">
    <location>
        <begin position="131"/>
        <end position="142"/>
    </location>
</feature>
<dbReference type="InterPro" id="IPR044553">
    <property type="entry name" value="Bbox1_ANCHR"/>
</dbReference>
<dbReference type="PANTHER" id="PTHR46603:SF1">
    <property type="entry name" value="ABSCISSION_NOCUT CHECKPOINT REGULATOR"/>
    <property type="match status" value="1"/>
</dbReference>
<protein>
    <submittedName>
        <fullName evidence="3">Abscission/NoCut checkpoint regulator</fullName>
    </submittedName>
</protein>
<dbReference type="CDD" id="cd19817">
    <property type="entry name" value="Bbox1_ANCHR-like"/>
    <property type="match status" value="1"/>
</dbReference>
<dbReference type="InterPro" id="IPR011011">
    <property type="entry name" value="Znf_FYVE_PHD"/>
</dbReference>
<proteinExistence type="predicted"/>
<organism evidence="2 3">
    <name type="scientific">Galendromus occidentalis</name>
    <name type="common">western predatory mite</name>
    <dbReference type="NCBI Taxonomy" id="34638"/>
    <lineage>
        <taxon>Eukaryota</taxon>
        <taxon>Metazoa</taxon>
        <taxon>Ecdysozoa</taxon>
        <taxon>Arthropoda</taxon>
        <taxon>Chelicerata</taxon>
        <taxon>Arachnida</taxon>
        <taxon>Acari</taxon>
        <taxon>Parasitiformes</taxon>
        <taxon>Mesostigmata</taxon>
        <taxon>Gamasina</taxon>
        <taxon>Phytoseioidea</taxon>
        <taxon>Phytoseiidae</taxon>
        <taxon>Typhlodrominae</taxon>
        <taxon>Galendromus</taxon>
    </lineage>
</organism>
<feature type="compositionally biased region" description="Low complexity" evidence="1">
    <location>
        <begin position="80"/>
        <end position="90"/>
    </location>
</feature>
<name>A0AAJ6QUX2_9ACAR</name>
<dbReference type="RefSeq" id="XP_003746624.2">
    <property type="nucleotide sequence ID" value="XM_003746576.2"/>
</dbReference>
<evidence type="ECO:0000313" key="2">
    <source>
        <dbReference type="Proteomes" id="UP000694867"/>
    </source>
</evidence>
<dbReference type="CDD" id="cd00065">
    <property type="entry name" value="FYVE_like_SF"/>
    <property type="match status" value="1"/>
</dbReference>
<accession>A0AAJ6QUX2</accession>
<dbReference type="Proteomes" id="UP000694867">
    <property type="component" value="Unplaced"/>
</dbReference>
<reference evidence="3" key="1">
    <citation type="submission" date="2025-08" db="UniProtKB">
        <authorList>
            <consortium name="RefSeq"/>
        </authorList>
    </citation>
    <scope>IDENTIFICATION</scope>
</reference>
<gene>
    <name evidence="3" type="primary">LOC100905295</name>
</gene>
<dbReference type="Pfam" id="PF22586">
    <property type="entry name" value="ANCHR-like_BBOX"/>
    <property type="match status" value="1"/>
</dbReference>
<evidence type="ECO:0000256" key="1">
    <source>
        <dbReference type="SAM" id="MobiDB-lite"/>
    </source>
</evidence>